<keyword evidence="9" id="KW-1185">Reference proteome</keyword>
<evidence type="ECO:0000256" key="4">
    <source>
        <dbReference type="ARBA" id="ARBA00023136"/>
    </source>
</evidence>
<sequence length="1221" mass="134732">MTAATEVRVKPAVWSERKKRSMKSTWYSQGKWEDWHFAQRFLVTLGAMPPKDSPKPPHKEPTEPVGVFTELSQWAHWFPPATLAPVLQYAYMKTTGGTWSPTFAYIVYVICFIWFAIHSIQHFHKLGLKHGYFDSKHARDGVPDTQTWKVLWSLVATITVRPAVGFYLAYDRNELPSISPWFPLQAFAYVTTLDLFFYCYHRAMHEVPFLWRFHQRHHETHWPNPLLSPFADDEQDVFDIFVIPLITFLTLPMNFHTWWLITLGILYTEAMGHSGVRLYWPTPLSGWILRPLGMDLALEDHDIHHRHGWRDRGGNYGKQGRMWDTVFGTSKARIESRLQNIDWNNRQKRKTESASHPAEPLPESSLSSLRAGRPASAQQHSNKQKGKTKALDSGVRTSPRVAEAPSAKLKQGVLNTSMRLCIKNDTDDADELKKLATSLGAATADLDHANVILTDTWSPLSAKAGLQPQLYQERAHVVHSSWLRDVAAQGTCLGIEKYRVLRAPTSSIALAEPGNASEDTSEPAMKLVSTEEEDAGADSDGDSDFTEQLPVHTSAASASTSSAARRKENMDGDDIGDDDDDLQLDAVARRILLEEDDEDPPDAAIIVDSHTAVSGTIRVAANGVTAEIPAAAMIPCANRPGMRRRVVFPTKAQRTTELPEAAASPASRPASPDAQAAAQDVATELHPAVPDQDAAAPRPSAASSQDAVAPAAAATSPQDTAAAFHAAASTQDSAAPSRAQNAAERHHALVNIFTAYLAWLDEAQPRPELLEDLMQVPAHVRQQASNIGGLSGRLTDAGTYLLDCCLSGKAIDPLRIDEGQARAHTGPGIYVELGHRRGATAVTTYIGSSKAVYFRVSMHQIQAHYAQHPRAVGVQYVHQILAQNALLATITLIVRAPADELDFWEGLFVWALGAFMHPAWHIFRSAFLVPAPASHGCNVTPALDRSQQVESGDLGMHAIVDHYGHIWERVARLVRCTGDRELYEHLVHLRMDCMKLCFRSVGYIPSELILLRKEHVDNHTDAALHKASRNVVLPYDSYGINLHQAAEACLLGQWAGTMDLQPIDYKAFSGRVPRQDGTLASLRRSMLDQQLTVMRRHIKAKLFLIWSGGQTFESLLPSRPELEGLGVGLEAEFEGRIGRVQLTGAKSMRLHGSMAKLADLVWDLLPIAEQQKRRSARSSLAPQPVIDPLDGNAALLANGTFSAMVATAGLGIHLFVGHFSR</sequence>
<keyword evidence="2 6" id="KW-0812">Transmembrane</keyword>
<gene>
    <name evidence="8" type="ORF">OC842_005073</name>
</gene>
<dbReference type="Pfam" id="PF04116">
    <property type="entry name" value="FA_hydroxylase"/>
    <property type="match status" value="1"/>
</dbReference>
<evidence type="ECO:0000256" key="5">
    <source>
        <dbReference type="SAM" id="MobiDB-lite"/>
    </source>
</evidence>
<feature type="region of interest" description="Disordered" evidence="5">
    <location>
        <begin position="338"/>
        <end position="408"/>
    </location>
</feature>
<dbReference type="GO" id="GO:0016491">
    <property type="term" value="F:oxidoreductase activity"/>
    <property type="evidence" value="ECO:0007669"/>
    <property type="project" value="InterPro"/>
</dbReference>
<feature type="compositionally biased region" description="Low complexity" evidence="5">
    <location>
        <begin position="553"/>
        <end position="563"/>
    </location>
</feature>
<protein>
    <recommendedName>
        <fullName evidence="7">Fatty acid hydroxylase domain-containing protein</fullName>
    </recommendedName>
</protein>
<proteinExistence type="predicted"/>
<accession>A0AAN6JIY9</accession>
<dbReference type="InterPro" id="IPR050307">
    <property type="entry name" value="Sterol_Desaturase_Related"/>
</dbReference>
<evidence type="ECO:0000256" key="2">
    <source>
        <dbReference type="ARBA" id="ARBA00022692"/>
    </source>
</evidence>
<comment type="subcellular location">
    <subcellularLocation>
        <location evidence="1">Membrane</location>
    </subcellularLocation>
</comment>
<dbReference type="GO" id="GO:0005506">
    <property type="term" value="F:iron ion binding"/>
    <property type="evidence" value="ECO:0007669"/>
    <property type="project" value="InterPro"/>
</dbReference>
<dbReference type="GO" id="GO:0016020">
    <property type="term" value="C:membrane"/>
    <property type="evidence" value="ECO:0007669"/>
    <property type="project" value="UniProtKB-SubCell"/>
</dbReference>
<dbReference type="EMBL" id="JAPDMQ010000338">
    <property type="protein sequence ID" value="KAK0526803.1"/>
    <property type="molecule type" value="Genomic_DNA"/>
</dbReference>
<feature type="region of interest" description="Disordered" evidence="5">
    <location>
        <begin position="654"/>
        <end position="741"/>
    </location>
</feature>
<evidence type="ECO:0000313" key="9">
    <source>
        <dbReference type="Proteomes" id="UP001176521"/>
    </source>
</evidence>
<feature type="transmembrane region" description="Helical" evidence="6">
    <location>
        <begin position="102"/>
        <end position="120"/>
    </location>
</feature>
<name>A0AAN6JIY9_9BASI</name>
<evidence type="ECO:0000256" key="3">
    <source>
        <dbReference type="ARBA" id="ARBA00022989"/>
    </source>
</evidence>
<reference evidence="8" key="1">
    <citation type="journal article" date="2023" name="PhytoFront">
        <title>Draft Genome Resources of Seven Strains of Tilletia horrida, Causal Agent of Kernel Smut of Rice.</title>
        <authorList>
            <person name="Khanal S."/>
            <person name="Antony Babu S."/>
            <person name="Zhou X.G."/>
        </authorList>
    </citation>
    <scope>NUCLEOTIDE SEQUENCE</scope>
    <source>
        <strain evidence="8">TX3</strain>
    </source>
</reference>
<evidence type="ECO:0000256" key="6">
    <source>
        <dbReference type="SAM" id="Phobius"/>
    </source>
</evidence>
<feature type="transmembrane region" description="Helical" evidence="6">
    <location>
        <begin position="237"/>
        <end position="261"/>
    </location>
</feature>
<dbReference type="InterPro" id="IPR006694">
    <property type="entry name" value="Fatty_acid_hydroxylase"/>
</dbReference>
<feature type="region of interest" description="Disordered" evidence="5">
    <location>
        <begin position="511"/>
        <end position="581"/>
    </location>
</feature>
<feature type="compositionally biased region" description="Low complexity" evidence="5">
    <location>
        <begin position="690"/>
        <end position="735"/>
    </location>
</feature>
<feature type="compositionally biased region" description="Low complexity" evidence="5">
    <location>
        <begin position="661"/>
        <end position="682"/>
    </location>
</feature>
<evidence type="ECO:0000259" key="7">
    <source>
        <dbReference type="Pfam" id="PF04116"/>
    </source>
</evidence>
<keyword evidence="4 6" id="KW-0472">Membrane</keyword>
<feature type="compositionally biased region" description="Acidic residues" evidence="5">
    <location>
        <begin position="530"/>
        <end position="545"/>
    </location>
</feature>
<feature type="domain" description="Fatty acid hydroxylase" evidence="7">
    <location>
        <begin position="188"/>
        <end position="329"/>
    </location>
</feature>
<comment type="caution">
    <text evidence="8">The sequence shown here is derived from an EMBL/GenBank/DDBJ whole genome shotgun (WGS) entry which is preliminary data.</text>
</comment>
<dbReference type="InterPro" id="IPR036420">
    <property type="entry name" value="BRCT_dom_sf"/>
</dbReference>
<dbReference type="SUPFAM" id="SSF52113">
    <property type="entry name" value="BRCT domain"/>
    <property type="match status" value="1"/>
</dbReference>
<dbReference type="AlphaFoldDB" id="A0AAN6JIY9"/>
<dbReference type="Proteomes" id="UP001176521">
    <property type="component" value="Unassembled WGS sequence"/>
</dbReference>
<organism evidence="8 9">
    <name type="scientific">Tilletia horrida</name>
    <dbReference type="NCBI Taxonomy" id="155126"/>
    <lineage>
        <taxon>Eukaryota</taxon>
        <taxon>Fungi</taxon>
        <taxon>Dikarya</taxon>
        <taxon>Basidiomycota</taxon>
        <taxon>Ustilaginomycotina</taxon>
        <taxon>Exobasidiomycetes</taxon>
        <taxon>Tilletiales</taxon>
        <taxon>Tilletiaceae</taxon>
        <taxon>Tilletia</taxon>
    </lineage>
</organism>
<evidence type="ECO:0000313" key="8">
    <source>
        <dbReference type="EMBL" id="KAK0526803.1"/>
    </source>
</evidence>
<evidence type="ECO:0000256" key="1">
    <source>
        <dbReference type="ARBA" id="ARBA00004370"/>
    </source>
</evidence>
<feature type="transmembrane region" description="Helical" evidence="6">
    <location>
        <begin position="182"/>
        <end position="200"/>
    </location>
</feature>
<dbReference type="GO" id="GO:0008610">
    <property type="term" value="P:lipid biosynthetic process"/>
    <property type="evidence" value="ECO:0007669"/>
    <property type="project" value="InterPro"/>
</dbReference>
<keyword evidence="3 6" id="KW-1133">Transmembrane helix</keyword>
<feature type="compositionally biased region" description="Acidic residues" evidence="5">
    <location>
        <begin position="571"/>
        <end position="581"/>
    </location>
</feature>
<feature type="compositionally biased region" description="Low complexity" evidence="5">
    <location>
        <begin position="354"/>
        <end position="371"/>
    </location>
</feature>
<dbReference type="PANTHER" id="PTHR11863">
    <property type="entry name" value="STEROL DESATURASE"/>
    <property type="match status" value="1"/>
</dbReference>